<reference evidence="2" key="1">
    <citation type="submission" date="2019-02" db="EMBL/GenBank/DDBJ databases">
        <authorList>
            <person name="Li S.-H."/>
        </authorList>
    </citation>
    <scope>NUCLEOTIDE SEQUENCE</scope>
    <source>
        <strain evidence="2">IMCC14734</strain>
    </source>
</reference>
<gene>
    <name evidence="2" type="ORF">EYC98_16235</name>
</gene>
<evidence type="ECO:0000313" key="2">
    <source>
        <dbReference type="EMBL" id="MCX2982413.1"/>
    </source>
</evidence>
<dbReference type="InterPro" id="IPR028082">
    <property type="entry name" value="Peripla_BP_I"/>
</dbReference>
<dbReference type="Gene3D" id="1.25.40.650">
    <property type="match status" value="1"/>
</dbReference>
<organism evidence="2 3">
    <name type="scientific">Candidatus Litorirhabdus singularis</name>
    <dbReference type="NCBI Taxonomy" id="2518993"/>
    <lineage>
        <taxon>Bacteria</taxon>
        <taxon>Pseudomonadati</taxon>
        <taxon>Pseudomonadota</taxon>
        <taxon>Gammaproteobacteria</taxon>
        <taxon>Cellvibrionales</taxon>
        <taxon>Halieaceae</taxon>
        <taxon>Candidatus Litorirhabdus</taxon>
    </lineage>
</organism>
<dbReference type="SUPFAM" id="SSF53822">
    <property type="entry name" value="Periplasmic binding protein-like I"/>
    <property type="match status" value="1"/>
</dbReference>
<evidence type="ECO:0000313" key="3">
    <source>
        <dbReference type="Proteomes" id="UP001143362"/>
    </source>
</evidence>
<dbReference type="Pfam" id="PF04348">
    <property type="entry name" value="LppC"/>
    <property type="match status" value="1"/>
</dbReference>
<dbReference type="RefSeq" id="WP_279246436.1">
    <property type="nucleotide sequence ID" value="NZ_SHNN01000003.1"/>
</dbReference>
<accession>A0ABT3TJB9</accession>
<protein>
    <recommendedName>
        <fullName evidence="4">Penicillin-binding protein activator</fullName>
    </recommendedName>
</protein>
<dbReference type="InterPro" id="IPR007443">
    <property type="entry name" value="LpoA"/>
</dbReference>
<keyword evidence="3" id="KW-1185">Reference proteome</keyword>
<evidence type="ECO:0000256" key="1">
    <source>
        <dbReference type="ARBA" id="ARBA00023136"/>
    </source>
</evidence>
<sequence>MFQNFSAGRQLLAGLCIAVLISACGSQPSAPTVTEGPAPVIPDTELTELDAWLENPVLARAAGLLDSGDTDLAASILSQIDRSKLSPDEIALYSLLDARALEREGNATRANETLEQVLISGAELEPQIRERLQLEQLAILTRAGLKLQAARQAAGWLADSDTDHQELLLATLWQQLQLLPLRELEQERVLSVDPQWLAWLDLTLLTASIDVSPLSQVNALADWQQQYPEHPFATNPPASLAGLEQLAAATPQRVALILPLTGPLTRAGQAVLDGYLAAMHIARQNQWPGSELLVLDSDQFTDAWDAYRQAVSGGANLVIGPLAKESLPQYAPDAALPVPWLALNWLPTAVDAFPGFYQFALSPEDEAAQLAELVWADGARSALLVHPDGEWGETVAAALQTRWAQLHGDMRGTATYSDSSNYSDSIKSALNIAESERRASRVRQIMSSTIQFTPRRRQDVDAVFLLSGKPQEARSIKPLIAFHYAADLPVYSTSQVYGGKPEPQRDRDLNGLRMLEIPWLLTPPPARVGIEAANGSHSLAAMYALGHDAFLLHWRLPAMAADESSQLRGATGSLSMDSNGRIHRRLLAATFRKGTPRPRAH</sequence>
<proteinExistence type="predicted"/>
<comment type="caution">
    <text evidence="2">The sequence shown here is derived from an EMBL/GenBank/DDBJ whole genome shotgun (WGS) entry which is preliminary data.</text>
</comment>
<dbReference type="PANTHER" id="PTHR38038:SF1">
    <property type="entry name" value="PENICILLIN-BINDING PROTEIN ACTIVATOR LPOA"/>
    <property type="match status" value="1"/>
</dbReference>
<evidence type="ECO:0008006" key="4">
    <source>
        <dbReference type="Google" id="ProtNLM"/>
    </source>
</evidence>
<name>A0ABT3TJB9_9GAMM</name>
<dbReference type="Proteomes" id="UP001143362">
    <property type="component" value="Unassembled WGS sequence"/>
</dbReference>
<dbReference type="CDD" id="cd06339">
    <property type="entry name" value="PBP1_YraM_LppC_lipoprotein-like"/>
    <property type="match status" value="1"/>
</dbReference>
<dbReference type="EMBL" id="SHNN01000003">
    <property type="protein sequence ID" value="MCX2982413.1"/>
    <property type="molecule type" value="Genomic_DNA"/>
</dbReference>
<dbReference type="Gene3D" id="3.40.50.2300">
    <property type="match status" value="2"/>
</dbReference>
<keyword evidence="1" id="KW-0472">Membrane</keyword>
<dbReference type="PANTHER" id="PTHR38038">
    <property type="entry name" value="PENICILLIN-BINDING PROTEIN ACTIVATOR LPOA"/>
    <property type="match status" value="1"/>
</dbReference>